<protein>
    <submittedName>
        <fullName evidence="1">Uncharacterized protein</fullName>
    </submittedName>
</protein>
<reference evidence="2" key="1">
    <citation type="journal article" date="2019" name="Int. J. Syst. Evol. Microbiol.">
        <title>The Global Catalogue of Microorganisms (GCM) 10K type strain sequencing project: providing services to taxonomists for standard genome sequencing and annotation.</title>
        <authorList>
            <consortium name="The Broad Institute Genomics Platform"/>
            <consortium name="The Broad Institute Genome Sequencing Center for Infectious Disease"/>
            <person name="Wu L."/>
            <person name="Ma J."/>
        </authorList>
    </citation>
    <scope>NUCLEOTIDE SEQUENCE [LARGE SCALE GENOMIC DNA]</scope>
    <source>
        <strain evidence="2">CCUG 61948</strain>
    </source>
</reference>
<proteinExistence type="predicted"/>
<evidence type="ECO:0000313" key="1">
    <source>
        <dbReference type="EMBL" id="MFD0797840.1"/>
    </source>
</evidence>
<comment type="caution">
    <text evidence="1">The sequence shown here is derived from an EMBL/GenBank/DDBJ whole genome shotgun (WGS) entry which is preliminary data.</text>
</comment>
<evidence type="ECO:0000313" key="2">
    <source>
        <dbReference type="Proteomes" id="UP001597012"/>
    </source>
</evidence>
<accession>A0ABW3B3Y5</accession>
<dbReference type="Proteomes" id="UP001597012">
    <property type="component" value="Unassembled WGS sequence"/>
</dbReference>
<keyword evidence="2" id="KW-1185">Reference proteome</keyword>
<name>A0ABW3B3Y5_9FLAO</name>
<sequence length="50" mass="5231">MNAKSYSTATTIGPWAEYEKGRKRPLGVVRKDGCGPNIPLAPLSKASGGV</sequence>
<organism evidence="1 2">
    <name type="scientific">Maribacter chungangensis</name>
    <dbReference type="NCBI Taxonomy" id="1069117"/>
    <lineage>
        <taxon>Bacteria</taxon>
        <taxon>Pseudomonadati</taxon>
        <taxon>Bacteroidota</taxon>
        <taxon>Flavobacteriia</taxon>
        <taxon>Flavobacteriales</taxon>
        <taxon>Flavobacteriaceae</taxon>
        <taxon>Maribacter</taxon>
    </lineage>
</organism>
<dbReference type="EMBL" id="JBHTHY010000006">
    <property type="protein sequence ID" value="MFD0797840.1"/>
    <property type="molecule type" value="Genomic_DNA"/>
</dbReference>
<gene>
    <name evidence="1" type="ORF">ACFQZJ_10235</name>
</gene>